<keyword evidence="5" id="KW-1185">Reference proteome</keyword>
<dbReference type="GO" id="GO:0046872">
    <property type="term" value="F:metal ion binding"/>
    <property type="evidence" value="ECO:0007669"/>
    <property type="project" value="UniProtKB-KW"/>
</dbReference>
<dbReference type="GO" id="GO:0005829">
    <property type="term" value="C:cytosol"/>
    <property type="evidence" value="ECO:0007669"/>
    <property type="project" value="TreeGrafter"/>
</dbReference>
<reference evidence="4 5" key="1">
    <citation type="journal article" date="2011" name="J. Bacteriol.">
        <title>Draft genome sequence of the anoxygenic filamentous phototrophic bacterium Oscillochloris trichoides subsp. DG-6.</title>
        <authorList>
            <person name="Kuznetsov B.B."/>
            <person name="Ivanovsky R.N."/>
            <person name="Keppen O.I."/>
            <person name="Sukhacheva M.V."/>
            <person name="Bumazhkin B.K."/>
            <person name="Patutina E.O."/>
            <person name="Beletsky A.V."/>
            <person name="Mardanov A.V."/>
            <person name="Baslerov R.V."/>
            <person name="Panteleeva A.N."/>
            <person name="Kolganova T.V."/>
            <person name="Ravin N.V."/>
            <person name="Skryabin K.G."/>
        </authorList>
    </citation>
    <scope>NUCLEOTIDE SEQUENCE [LARGE SCALE GENOMIC DNA]</scope>
    <source>
        <strain evidence="4 5">DG-6</strain>
    </source>
</reference>
<evidence type="ECO:0000313" key="5">
    <source>
        <dbReference type="Proteomes" id="UP000054010"/>
    </source>
</evidence>
<proteinExistence type="predicted"/>
<dbReference type="GO" id="GO:0031419">
    <property type="term" value="F:cobalamin binding"/>
    <property type="evidence" value="ECO:0007669"/>
    <property type="project" value="InterPro"/>
</dbReference>
<dbReference type="PROSITE" id="PS51332">
    <property type="entry name" value="B12_BINDING"/>
    <property type="match status" value="1"/>
</dbReference>
<dbReference type="OrthoDB" id="1892080at2"/>
<dbReference type="GO" id="GO:0050667">
    <property type="term" value="P:homocysteine metabolic process"/>
    <property type="evidence" value="ECO:0007669"/>
    <property type="project" value="TreeGrafter"/>
</dbReference>
<sequence>MSSDESLSPQATDEFLQALLASDRFAVRRIITNYADLTGPFSVIEQLIVPSLEQIGHAWDKGEISLAQVYMSGRICEEMIETILPPASSQRINQPPIAVAVLDDYHMLGKRMITSALRASGYEIHDYGRVDVDRLVKYVITDKIAIVLISVLMLPSALEVLQIRQRLDRVGLHPFIVVGGAPFRFDAQLWQEIGADAMGRSTSDAVTIVSKLLKDLL</sequence>
<feature type="domain" description="B12-binding" evidence="3">
    <location>
        <begin position="93"/>
        <end position="217"/>
    </location>
</feature>
<dbReference type="HOGENOM" id="CLU_082102_2_0_0"/>
<dbReference type="STRING" id="765420.OSCT_2165"/>
<dbReference type="Pfam" id="PF02310">
    <property type="entry name" value="B12-binding"/>
    <property type="match status" value="1"/>
</dbReference>
<dbReference type="EMBL" id="ADVR01000094">
    <property type="protein sequence ID" value="EFO79955.1"/>
    <property type="molecule type" value="Genomic_DNA"/>
</dbReference>
<dbReference type="InterPro" id="IPR036594">
    <property type="entry name" value="Meth_synthase_dom"/>
</dbReference>
<dbReference type="eggNOG" id="COG5012">
    <property type="taxonomic scope" value="Bacteria"/>
</dbReference>
<protein>
    <submittedName>
        <fullName evidence="4">Cobalamin B12-binding domain protein</fullName>
    </submittedName>
</protein>
<dbReference type="GO" id="GO:0008705">
    <property type="term" value="F:methionine synthase activity"/>
    <property type="evidence" value="ECO:0007669"/>
    <property type="project" value="TreeGrafter"/>
</dbReference>
<dbReference type="InterPro" id="IPR006158">
    <property type="entry name" value="Cobalamin-bd"/>
</dbReference>
<dbReference type="PANTHER" id="PTHR45833">
    <property type="entry name" value="METHIONINE SYNTHASE"/>
    <property type="match status" value="1"/>
</dbReference>
<dbReference type="Proteomes" id="UP000054010">
    <property type="component" value="Unassembled WGS sequence"/>
</dbReference>
<dbReference type="AlphaFoldDB" id="E1IFR4"/>
<evidence type="ECO:0000256" key="1">
    <source>
        <dbReference type="ARBA" id="ARBA00022723"/>
    </source>
</evidence>
<gene>
    <name evidence="4" type="ORF">OSCT_2165</name>
</gene>
<evidence type="ECO:0000313" key="4">
    <source>
        <dbReference type="EMBL" id="EFO79955.1"/>
    </source>
</evidence>
<evidence type="ECO:0000259" key="3">
    <source>
        <dbReference type="PROSITE" id="PS51332"/>
    </source>
</evidence>
<accession>E1IFR4</accession>
<keyword evidence="2" id="KW-0170">Cobalt</keyword>
<dbReference type="Gene3D" id="1.10.1240.10">
    <property type="entry name" value="Methionine synthase domain"/>
    <property type="match status" value="1"/>
</dbReference>
<name>E1IFR4_9CHLR</name>
<dbReference type="GO" id="GO:0046653">
    <property type="term" value="P:tetrahydrofolate metabolic process"/>
    <property type="evidence" value="ECO:0007669"/>
    <property type="project" value="TreeGrafter"/>
</dbReference>
<organism evidence="4 5">
    <name type="scientific">Oscillochloris trichoides DG-6</name>
    <dbReference type="NCBI Taxonomy" id="765420"/>
    <lineage>
        <taxon>Bacteria</taxon>
        <taxon>Bacillati</taxon>
        <taxon>Chloroflexota</taxon>
        <taxon>Chloroflexia</taxon>
        <taxon>Chloroflexales</taxon>
        <taxon>Chloroflexineae</taxon>
        <taxon>Oscillochloridaceae</taxon>
        <taxon>Oscillochloris</taxon>
    </lineage>
</organism>
<dbReference type="SUPFAM" id="SSF47644">
    <property type="entry name" value="Methionine synthase domain"/>
    <property type="match status" value="1"/>
</dbReference>
<dbReference type="InterPro" id="IPR050554">
    <property type="entry name" value="Met_Synthase/Corrinoid"/>
</dbReference>
<dbReference type="InterPro" id="IPR036724">
    <property type="entry name" value="Cobalamin-bd_sf"/>
</dbReference>
<dbReference type="SUPFAM" id="SSF52242">
    <property type="entry name" value="Cobalamin (vitamin B12)-binding domain"/>
    <property type="match status" value="1"/>
</dbReference>
<comment type="caution">
    <text evidence="4">The sequence shown here is derived from an EMBL/GenBank/DDBJ whole genome shotgun (WGS) entry which is preliminary data.</text>
</comment>
<keyword evidence="1" id="KW-0479">Metal-binding</keyword>
<dbReference type="Pfam" id="PF02607">
    <property type="entry name" value="B12-binding_2"/>
    <property type="match status" value="1"/>
</dbReference>
<dbReference type="InterPro" id="IPR003759">
    <property type="entry name" value="Cbl-bd_cap"/>
</dbReference>
<dbReference type="Gene3D" id="3.40.50.280">
    <property type="entry name" value="Cobalamin-binding domain"/>
    <property type="match status" value="1"/>
</dbReference>
<evidence type="ECO:0000256" key="2">
    <source>
        <dbReference type="ARBA" id="ARBA00023285"/>
    </source>
</evidence>
<dbReference type="PANTHER" id="PTHR45833:SF1">
    <property type="entry name" value="METHIONINE SYNTHASE"/>
    <property type="match status" value="1"/>
</dbReference>